<name>A0A2N5C4Y1_9BURK</name>
<comment type="caution">
    <text evidence="3">The sequence shown here is derived from an EMBL/GenBank/DDBJ whole genome shotgun (WGS) entry which is preliminary data.</text>
</comment>
<dbReference type="OrthoDB" id="5293418at2"/>
<evidence type="ECO:0000256" key="1">
    <source>
        <dbReference type="SAM" id="MobiDB-lite"/>
    </source>
</evidence>
<reference evidence="3 4" key="1">
    <citation type="submission" date="2017-12" db="EMBL/GenBank/DDBJ databases">
        <title>Genome sequence of the active heterotrophic nitrifier-denitrifier, Cupriavidus pauculus UM1.</title>
        <authorList>
            <person name="Putonti C."/>
            <person name="Castignetti D."/>
        </authorList>
    </citation>
    <scope>NUCLEOTIDE SEQUENCE [LARGE SCALE GENOMIC DNA]</scope>
    <source>
        <strain evidence="3 4">UM1</strain>
    </source>
</reference>
<dbReference type="PANTHER" id="PTHR40940">
    <property type="entry name" value="PROTEIN BATD-RELATED"/>
    <property type="match status" value="1"/>
</dbReference>
<gene>
    <name evidence="3" type="ORF">CYJ10_28215</name>
</gene>
<dbReference type="EMBL" id="PJRP01000019">
    <property type="protein sequence ID" value="PLP97276.1"/>
    <property type="molecule type" value="Genomic_DNA"/>
</dbReference>
<accession>A0A2N5C4Y1</accession>
<dbReference type="InterPro" id="IPR025738">
    <property type="entry name" value="BatD"/>
</dbReference>
<sequence length="359" mass="37510">MRWLACLLAVLLLFASGAAQAAAPTVRVRVLGQQPVVAGQSVQIEVTILAPNFFLSAPAFPALQVPGAVVTMPDERGVNATESIDGTSYAGIRKIYVFTPQTGGDFTLPTPEIHFTWSGDDGKPREAIVTLPPTTIHAGVQKNESQGAAAQASAAAPLLPASPIFIHQAFDQPVSGKDAQLRAGDALVRTITIFAPGTPAMMIEPPQLDAPRGVRQFRADPQLQDGVAASGDEPAGATGGRRVETVTYVLEDSGHYTLPAVSVAWYDPATGKRAQSSVPAVTLDVARAAPGLGLAPTGGAPMRLPGWLDWRIAALLAGVALTAGHAAWRWHMGWRPRGRGAHAGRPRPGHAPPLPPLNP</sequence>
<dbReference type="PANTHER" id="PTHR40940:SF1">
    <property type="entry name" value="PROTEIN BATD"/>
    <property type="match status" value="1"/>
</dbReference>
<keyword evidence="2" id="KW-0732">Signal</keyword>
<feature type="region of interest" description="Disordered" evidence="1">
    <location>
        <begin position="339"/>
        <end position="359"/>
    </location>
</feature>
<dbReference type="Proteomes" id="UP000234341">
    <property type="component" value="Unassembled WGS sequence"/>
</dbReference>
<evidence type="ECO:0008006" key="5">
    <source>
        <dbReference type="Google" id="ProtNLM"/>
    </source>
</evidence>
<feature type="compositionally biased region" description="Basic residues" evidence="1">
    <location>
        <begin position="339"/>
        <end position="348"/>
    </location>
</feature>
<feature type="signal peptide" evidence="2">
    <location>
        <begin position="1"/>
        <end position="21"/>
    </location>
</feature>
<proteinExistence type="predicted"/>
<evidence type="ECO:0000256" key="2">
    <source>
        <dbReference type="SAM" id="SignalP"/>
    </source>
</evidence>
<evidence type="ECO:0000313" key="4">
    <source>
        <dbReference type="Proteomes" id="UP000234341"/>
    </source>
</evidence>
<dbReference type="AlphaFoldDB" id="A0A2N5C4Y1"/>
<evidence type="ECO:0000313" key="3">
    <source>
        <dbReference type="EMBL" id="PLP97276.1"/>
    </source>
</evidence>
<feature type="compositionally biased region" description="Pro residues" evidence="1">
    <location>
        <begin position="349"/>
        <end position="359"/>
    </location>
</feature>
<organism evidence="3 4">
    <name type="scientific">Cupriavidus pauculus</name>
    <dbReference type="NCBI Taxonomy" id="82633"/>
    <lineage>
        <taxon>Bacteria</taxon>
        <taxon>Pseudomonadati</taxon>
        <taxon>Pseudomonadota</taxon>
        <taxon>Betaproteobacteria</taxon>
        <taxon>Burkholderiales</taxon>
        <taxon>Burkholderiaceae</taxon>
        <taxon>Cupriavidus</taxon>
    </lineage>
</organism>
<protein>
    <recommendedName>
        <fullName evidence="5">Protein BatD</fullName>
    </recommendedName>
</protein>
<feature type="chain" id="PRO_5014924270" description="Protein BatD" evidence="2">
    <location>
        <begin position="22"/>
        <end position="359"/>
    </location>
</feature>